<keyword evidence="2" id="KW-1185">Reference proteome</keyword>
<dbReference type="STRING" id="1450537.A0A395I117"/>
<dbReference type="EMBL" id="KZ824280">
    <property type="protein sequence ID" value="RAL13303.1"/>
    <property type="molecule type" value="Genomic_DNA"/>
</dbReference>
<dbReference type="InterPro" id="IPR012341">
    <property type="entry name" value="6hp_glycosidase-like_sf"/>
</dbReference>
<dbReference type="GO" id="GO:0005975">
    <property type="term" value="P:carbohydrate metabolic process"/>
    <property type="evidence" value="ECO:0007669"/>
    <property type="project" value="InterPro"/>
</dbReference>
<reference evidence="1 2" key="1">
    <citation type="submission" date="2018-02" db="EMBL/GenBank/DDBJ databases">
        <title>The genomes of Aspergillus section Nigri reveals drivers in fungal speciation.</title>
        <authorList>
            <consortium name="DOE Joint Genome Institute"/>
            <person name="Vesth T.C."/>
            <person name="Nybo J."/>
            <person name="Theobald S."/>
            <person name="Brandl J."/>
            <person name="Frisvad J.C."/>
            <person name="Nielsen K.F."/>
            <person name="Lyhne E.K."/>
            <person name="Kogle M.E."/>
            <person name="Kuo A."/>
            <person name="Riley R."/>
            <person name="Clum A."/>
            <person name="Nolan M."/>
            <person name="Lipzen A."/>
            <person name="Salamov A."/>
            <person name="Henrissat B."/>
            <person name="Wiebenga A."/>
            <person name="De vries R.P."/>
            <person name="Grigoriev I.V."/>
            <person name="Mortensen U.H."/>
            <person name="Andersen M.R."/>
            <person name="Baker S.E."/>
        </authorList>
    </citation>
    <scope>NUCLEOTIDE SEQUENCE [LARGE SCALE GENOMIC DNA]</scope>
    <source>
        <strain evidence="1 2">CBS 101889</strain>
    </source>
</reference>
<proteinExistence type="predicted"/>
<dbReference type="RefSeq" id="XP_025552457.1">
    <property type="nucleotide sequence ID" value="XM_025699517.1"/>
</dbReference>
<evidence type="ECO:0000313" key="1">
    <source>
        <dbReference type="EMBL" id="RAL13303.1"/>
    </source>
</evidence>
<protein>
    <submittedName>
        <fullName evidence="1">Uncharacterized protein</fullName>
    </submittedName>
</protein>
<accession>A0A395I117</accession>
<dbReference type="PANTHER" id="PTHR34987">
    <property type="entry name" value="C, PUTATIVE (AFU_ORTHOLOGUE AFUA_3G02880)-RELATED"/>
    <property type="match status" value="1"/>
</dbReference>
<sequence>MGYIVRCCHWPEGSNPLKELPFLPNTAALLSEPEESSEAPQRPSLPTFTQPSLAMSFYTLRAASSVDNQLYLEAFKTFWGPWKLQLSQNLTTWMEDKVSQRSDCHAWGGTPICKFMREVCGVKPAMSGWEVIEFKLRTTLFETFECSCAIWGKIVV</sequence>
<dbReference type="Proteomes" id="UP000248961">
    <property type="component" value="Unassembled WGS sequence"/>
</dbReference>
<dbReference type="Gene3D" id="1.50.10.10">
    <property type="match status" value="1"/>
</dbReference>
<dbReference type="VEuPathDB" id="FungiDB:BO97DRAFT_46482"/>
<dbReference type="OrthoDB" id="6503935at2759"/>
<gene>
    <name evidence="1" type="ORF">BO97DRAFT_46482</name>
</gene>
<name>A0A395I117_ASPHC</name>
<dbReference type="PANTHER" id="PTHR34987:SF2">
    <property type="entry name" value="B, PUTATIVE (AFU_ORTHOLOGUE AFUA_7G05040)-RELATED"/>
    <property type="match status" value="1"/>
</dbReference>
<evidence type="ECO:0000313" key="2">
    <source>
        <dbReference type="Proteomes" id="UP000248961"/>
    </source>
</evidence>
<organism evidence="1 2">
    <name type="scientific">Aspergillus homomorphus (strain CBS 101889)</name>
    <dbReference type="NCBI Taxonomy" id="1450537"/>
    <lineage>
        <taxon>Eukaryota</taxon>
        <taxon>Fungi</taxon>
        <taxon>Dikarya</taxon>
        <taxon>Ascomycota</taxon>
        <taxon>Pezizomycotina</taxon>
        <taxon>Eurotiomycetes</taxon>
        <taxon>Eurotiomycetidae</taxon>
        <taxon>Eurotiales</taxon>
        <taxon>Aspergillaceae</taxon>
        <taxon>Aspergillus</taxon>
        <taxon>Aspergillus subgen. Circumdati</taxon>
    </lineage>
</organism>
<dbReference type="AlphaFoldDB" id="A0A395I117"/>
<dbReference type="GeneID" id="37203806"/>